<protein>
    <submittedName>
        <fullName evidence="2">Uncharacterized protein</fullName>
    </submittedName>
</protein>
<accession>J3LU45</accession>
<dbReference type="Gramene" id="OB03G45710.1">
    <property type="protein sequence ID" value="OB03G45710.1"/>
    <property type="gene ID" value="OB03G45710"/>
</dbReference>
<proteinExistence type="inferred from homology"/>
<sequence>MAGEKRVDGDVVVARFVVEYFRRATARLHGQDKCCSLSSQQHTRTSTRMAAAAAAPTTVVVDARYCAPEATAFAVARVIGSTDRDFAVTDAAGAVVMRVEGALFSFRRRTTLLDAARRPVLTMLDSTYLMSSRWDVFRGDSSSRRSLLFTAVKESVVQVRTKIFVYLAGYRSAEQVPDFVVGGSYYNGACTVFAGNSDSDDNAIAHITRQNLAGTLRGLTRHVYTARINPGIDQAFIQSLAVILHEMHHY</sequence>
<dbReference type="InterPro" id="IPR038595">
    <property type="entry name" value="LOR_sf"/>
</dbReference>
<dbReference type="Gene3D" id="2.40.160.200">
    <property type="entry name" value="LURP1-related"/>
    <property type="match status" value="1"/>
</dbReference>
<reference evidence="2" key="2">
    <citation type="submission" date="2013-04" db="UniProtKB">
        <authorList>
            <consortium name="EnsemblPlants"/>
        </authorList>
    </citation>
    <scope>IDENTIFICATION</scope>
</reference>
<dbReference type="SUPFAM" id="SSF54518">
    <property type="entry name" value="Tubby C-terminal domain-like"/>
    <property type="match status" value="1"/>
</dbReference>
<dbReference type="EnsemblPlants" id="OB03G45710.1">
    <property type="protein sequence ID" value="OB03G45710.1"/>
    <property type="gene ID" value="OB03G45710"/>
</dbReference>
<name>J3LU45_ORYBR</name>
<dbReference type="InterPro" id="IPR007612">
    <property type="entry name" value="LOR"/>
</dbReference>
<keyword evidence="3" id="KW-1185">Reference proteome</keyword>
<dbReference type="eggNOG" id="ENOG502QUU9">
    <property type="taxonomic scope" value="Eukaryota"/>
</dbReference>
<evidence type="ECO:0000256" key="1">
    <source>
        <dbReference type="ARBA" id="ARBA00005437"/>
    </source>
</evidence>
<dbReference type="OMA" id="INPGIDQ"/>
<dbReference type="PANTHER" id="PTHR31087:SF94">
    <property type="entry name" value="EXPRESSED PROTEIN"/>
    <property type="match status" value="1"/>
</dbReference>
<evidence type="ECO:0000313" key="2">
    <source>
        <dbReference type="EnsemblPlants" id="OB03G45710.1"/>
    </source>
</evidence>
<dbReference type="HOGENOM" id="CLU_063146_5_3_1"/>
<organism evidence="2">
    <name type="scientific">Oryza brachyantha</name>
    <name type="common">malo sina</name>
    <dbReference type="NCBI Taxonomy" id="4533"/>
    <lineage>
        <taxon>Eukaryota</taxon>
        <taxon>Viridiplantae</taxon>
        <taxon>Streptophyta</taxon>
        <taxon>Embryophyta</taxon>
        <taxon>Tracheophyta</taxon>
        <taxon>Spermatophyta</taxon>
        <taxon>Magnoliopsida</taxon>
        <taxon>Liliopsida</taxon>
        <taxon>Poales</taxon>
        <taxon>Poaceae</taxon>
        <taxon>BOP clade</taxon>
        <taxon>Oryzoideae</taxon>
        <taxon>Oryzeae</taxon>
        <taxon>Oryzinae</taxon>
        <taxon>Oryza</taxon>
    </lineage>
</organism>
<reference evidence="2" key="1">
    <citation type="journal article" date="2013" name="Nat. Commun.">
        <title>Whole-genome sequencing of Oryza brachyantha reveals mechanisms underlying Oryza genome evolution.</title>
        <authorList>
            <person name="Chen J."/>
            <person name="Huang Q."/>
            <person name="Gao D."/>
            <person name="Wang J."/>
            <person name="Lang Y."/>
            <person name="Liu T."/>
            <person name="Li B."/>
            <person name="Bai Z."/>
            <person name="Luis Goicoechea J."/>
            <person name="Liang C."/>
            <person name="Chen C."/>
            <person name="Zhang W."/>
            <person name="Sun S."/>
            <person name="Liao Y."/>
            <person name="Zhang X."/>
            <person name="Yang L."/>
            <person name="Song C."/>
            <person name="Wang M."/>
            <person name="Shi J."/>
            <person name="Liu G."/>
            <person name="Liu J."/>
            <person name="Zhou H."/>
            <person name="Zhou W."/>
            <person name="Yu Q."/>
            <person name="An N."/>
            <person name="Chen Y."/>
            <person name="Cai Q."/>
            <person name="Wang B."/>
            <person name="Liu B."/>
            <person name="Min J."/>
            <person name="Huang Y."/>
            <person name="Wu H."/>
            <person name="Li Z."/>
            <person name="Zhang Y."/>
            <person name="Yin Y."/>
            <person name="Song W."/>
            <person name="Jiang J."/>
            <person name="Jackson S.A."/>
            <person name="Wing R.A."/>
            <person name="Wang J."/>
            <person name="Chen M."/>
        </authorList>
    </citation>
    <scope>NUCLEOTIDE SEQUENCE [LARGE SCALE GENOMIC DNA]</scope>
    <source>
        <strain evidence="2">cv. IRGC 101232</strain>
    </source>
</reference>
<dbReference type="Pfam" id="PF04525">
    <property type="entry name" value="LOR"/>
    <property type="match status" value="1"/>
</dbReference>
<dbReference type="PANTHER" id="PTHR31087">
    <property type="match status" value="1"/>
</dbReference>
<dbReference type="InterPro" id="IPR025659">
    <property type="entry name" value="Tubby-like_C"/>
</dbReference>
<dbReference type="AlphaFoldDB" id="J3LU45"/>
<dbReference type="STRING" id="4533.J3LU45"/>
<comment type="similarity">
    <text evidence="1">Belongs to the LOR family.</text>
</comment>
<dbReference type="Proteomes" id="UP000006038">
    <property type="component" value="Chromosome 3"/>
</dbReference>
<evidence type="ECO:0000313" key="3">
    <source>
        <dbReference type="Proteomes" id="UP000006038"/>
    </source>
</evidence>